<reference evidence="1" key="1">
    <citation type="submission" date="2019-08" db="EMBL/GenBank/DDBJ databases">
        <authorList>
            <person name="Ashton P.M."/>
            <person name="Dallman T."/>
            <person name="Nair S."/>
            <person name="De Pinna E."/>
            <person name="Peters T."/>
            <person name="Grant K."/>
        </authorList>
    </citation>
    <scope>NUCLEOTIDE SEQUENCE</scope>
    <source>
        <strain evidence="1">779338</strain>
    </source>
</reference>
<name>A0A5Y6MEA7_SALHO</name>
<dbReference type="AlphaFoldDB" id="A0A5Y6MEA7"/>
<evidence type="ECO:0000313" key="1">
    <source>
        <dbReference type="EMBL" id="ECK7333382.1"/>
    </source>
</evidence>
<protein>
    <submittedName>
        <fullName evidence="1">Uncharacterized protein</fullName>
    </submittedName>
</protein>
<organism evidence="1">
    <name type="scientific">Salmonella houtenae</name>
    <dbReference type="NCBI Taxonomy" id="59205"/>
    <lineage>
        <taxon>Bacteria</taxon>
        <taxon>Pseudomonadati</taxon>
        <taxon>Pseudomonadota</taxon>
        <taxon>Gammaproteobacteria</taxon>
        <taxon>Enterobacterales</taxon>
        <taxon>Enterobacteriaceae</taxon>
        <taxon>Salmonella</taxon>
    </lineage>
</organism>
<dbReference type="EMBL" id="AAJCYV010000051">
    <property type="protein sequence ID" value="ECK7333382.1"/>
    <property type="molecule type" value="Genomic_DNA"/>
</dbReference>
<sequence length="100" mass="11369">MKKYLVLIMILTGCSSTYVGKMSDPYRKDIQINKYEIHVIKKSQTSYEAFGGDSFGVDVLDLKKSQIRAIEQVSGCHVIDSEYSSVFIRTLHAQVECDRN</sequence>
<comment type="caution">
    <text evidence="1">The sequence shown here is derived from an EMBL/GenBank/DDBJ whole genome shotgun (WGS) entry which is preliminary data.</text>
</comment>
<accession>A0A5Y6MEA7</accession>
<gene>
    <name evidence="1" type="ORF">FRN20_21920</name>
</gene>
<proteinExistence type="predicted"/>